<proteinExistence type="predicted"/>
<evidence type="ECO:0000313" key="2">
    <source>
        <dbReference type="EMBL" id="APE95114.1"/>
    </source>
</evidence>
<dbReference type="AlphaFoldDB" id="A0A1J1AAE8"/>
<accession>A0A1J1AAE8</accession>
<keyword evidence="3" id="KW-1185">Reference proteome</keyword>
<feature type="region of interest" description="Disordered" evidence="1">
    <location>
        <begin position="36"/>
        <end position="60"/>
    </location>
</feature>
<name>A0A1J1AAE8_9EURY</name>
<dbReference type="KEGG" id="hhsr:HSR6_0654"/>
<dbReference type="EMBL" id="CP016804">
    <property type="protein sequence ID" value="APE95114.1"/>
    <property type="molecule type" value="Genomic_DNA"/>
</dbReference>
<sequence length="60" mass="6566">MAVGLLTGPLIEVPVLRSLVSVPLWVQRNVDWRDHTTGQLDSTRPVSANGSDAEPITERD</sequence>
<reference evidence="3" key="1">
    <citation type="submission" date="2016-08" db="EMBL/GenBank/DDBJ databases">
        <title>Discovery of first anaerobic lithoheterotrophic haloarchae widely represented in hypersaline habitats.</title>
        <authorList>
            <person name="Sorokin D.Y."/>
            <person name="Kublanov I.V."/>
            <person name="Roman P."/>
            <person name="Sinninghe Damste J.S."/>
            <person name="Golyshin P.N."/>
            <person name="Rojo D."/>
            <person name="Ciordia S."/>
            <person name="Mena Md.C."/>
            <person name="Ferrer M."/>
            <person name="Smedile F."/>
            <person name="Messina E."/>
            <person name="La Cono V."/>
            <person name="Yakimov M.M."/>
        </authorList>
    </citation>
    <scope>NUCLEOTIDE SEQUENCE [LARGE SCALE GENOMIC DNA]</scope>
    <source>
        <strain evidence="3">HSR6</strain>
    </source>
</reference>
<organism evidence="2 3">
    <name type="scientific">Halodesulfurarchaeum formicicum</name>
    <dbReference type="NCBI Taxonomy" id="1873524"/>
    <lineage>
        <taxon>Archaea</taxon>
        <taxon>Methanobacteriati</taxon>
        <taxon>Methanobacteriota</taxon>
        <taxon>Stenosarchaea group</taxon>
        <taxon>Halobacteria</taxon>
        <taxon>Halobacteriales</taxon>
        <taxon>Halobacteriaceae</taxon>
        <taxon>Halodesulfurarchaeum</taxon>
    </lineage>
</organism>
<evidence type="ECO:0000313" key="3">
    <source>
        <dbReference type="Proteomes" id="UP000186165"/>
    </source>
</evidence>
<dbReference type="Proteomes" id="UP000186165">
    <property type="component" value="Chromosome"/>
</dbReference>
<feature type="compositionally biased region" description="Polar residues" evidence="1">
    <location>
        <begin position="37"/>
        <end position="50"/>
    </location>
</feature>
<gene>
    <name evidence="2" type="ORF">HSR6_0654</name>
</gene>
<protein>
    <submittedName>
        <fullName evidence="2">Arsenic resistance protein ArsB</fullName>
    </submittedName>
</protein>
<evidence type="ECO:0000256" key="1">
    <source>
        <dbReference type="SAM" id="MobiDB-lite"/>
    </source>
</evidence>